<keyword evidence="4" id="KW-1185">Reference proteome</keyword>
<dbReference type="RefSeq" id="WP_109623576.1">
    <property type="nucleotide sequence ID" value="NZ_PPEI02000007.1"/>
</dbReference>
<protein>
    <submittedName>
        <fullName evidence="3">Glycosyltransferase</fullName>
    </submittedName>
</protein>
<dbReference type="PANTHER" id="PTHR12526:SF630">
    <property type="entry name" value="GLYCOSYLTRANSFERASE"/>
    <property type="match status" value="1"/>
</dbReference>
<dbReference type="InterPro" id="IPR001296">
    <property type="entry name" value="Glyco_trans_1"/>
</dbReference>
<evidence type="ECO:0000313" key="4">
    <source>
        <dbReference type="Proteomes" id="UP000236182"/>
    </source>
</evidence>
<gene>
    <name evidence="3" type="ORF">C1638_019260</name>
</gene>
<dbReference type="PANTHER" id="PTHR12526">
    <property type="entry name" value="GLYCOSYLTRANSFERASE"/>
    <property type="match status" value="1"/>
</dbReference>
<feature type="domain" description="Glycosyl transferase family 1" evidence="1">
    <location>
        <begin position="177"/>
        <end position="337"/>
    </location>
</feature>
<sequence length="361" mass="41213">MKILHVINGLGGGGAEKLIVDIIPLLAQKGNDVDVLLLNGEKTPFYQELEKQKIGKIFSLGNSFYNPVYIFRIISYFQQYDIVHVHLFPSMYFVVIAKILSFKKIKLIFTEHNTVNRRLDKKIFKPLDKFIYSFYKKIICITPEVKEQLILKLNLNMEKLVVIENGVNLEKVLSANKAERKDLGYKDNDRLLIMVAAFREQKDQDTLIKTLKELPDNYKLLLVGDGARRPKLEDLVSDLNLKDRVNFLGFRSDVYSLYKMCDVAILSSHWEGFGLVSVEAMASGTPMVASNVSGLNSVVKDGGLLFETGNTEELKNIILELINNQEFHSKVSKKGIEKSKHYSIDKTIEKMQVLYNQVNNK</sequence>
<accession>A0A316WGG6</accession>
<organism evidence="3 4">
    <name type="scientific">Chryseobacterium oncorhynchi</name>
    <dbReference type="NCBI Taxonomy" id="741074"/>
    <lineage>
        <taxon>Bacteria</taxon>
        <taxon>Pseudomonadati</taxon>
        <taxon>Bacteroidota</taxon>
        <taxon>Flavobacteriia</taxon>
        <taxon>Flavobacteriales</taxon>
        <taxon>Weeksellaceae</taxon>
        <taxon>Chryseobacterium group</taxon>
        <taxon>Chryseobacterium</taxon>
    </lineage>
</organism>
<comment type="caution">
    <text evidence="3">The sequence shown here is derived from an EMBL/GenBank/DDBJ whole genome shotgun (WGS) entry which is preliminary data.</text>
</comment>
<feature type="domain" description="Glycosyltransferase subfamily 4-like N-terminal" evidence="2">
    <location>
        <begin position="13"/>
        <end position="171"/>
    </location>
</feature>
<reference evidence="3" key="1">
    <citation type="submission" date="2018-04" db="EMBL/GenBank/DDBJ databases">
        <title>Draft Genome Sequences of Chryseobacterium lactis NCTC11390T isolated from milk, Chryseobacterium oncorhynchi 701B-08T from rainbow trout, and Chryseobacterium viscerum 687B-08T from diseased fish.</title>
        <authorList>
            <person name="Jeong J.-J."/>
            <person name="Lee Y.J."/>
            <person name="Pathiraja D."/>
            <person name="Park B."/>
            <person name="Choi I.-G."/>
            <person name="Kim K.D."/>
        </authorList>
    </citation>
    <scope>NUCLEOTIDE SEQUENCE [LARGE SCALE GENOMIC DNA]</scope>
    <source>
        <strain evidence="3">701B-08</strain>
    </source>
</reference>
<evidence type="ECO:0000313" key="3">
    <source>
        <dbReference type="EMBL" id="PWN60615.1"/>
    </source>
</evidence>
<dbReference type="CDD" id="cd03811">
    <property type="entry name" value="GT4_GT28_WabH-like"/>
    <property type="match status" value="1"/>
</dbReference>
<dbReference type="Pfam" id="PF00534">
    <property type="entry name" value="Glycos_transf_1"/>
    <property type="match status" value="1"/>
</dbReference>
<dbReference type="Proteomes" id="UP000236182">
    <property type="component" value="Unassembled WGS sequence"/>
</dbReference>
<dbReference type="EMBL" id="PPEI02000007">
    <property type="protein sequence ID" value="PWN60615.1"/>
    <property type="molecule type" value="Genomic_DNA"/>
</dbReference>
<dbReference type="Gene3D" id="3.40.50.2000">
    <property type="entry name" value="Glycogen Phosphorylase B"/>
    <property type="match status" value="2"/>
</dbReference>
<name>A0A316WGG6_9FLAO</name>
<evidence type="ECO:0000259" key="2">
    <source>
        <dbReference type="Pfam" id="PF13439"/>
    </source>
</evidence>
<dbReference type="AlphaFoldDB" id="A0A316WGG6"/>
<dbReference type="GO" id="GO:0016757">
    <property type="term" value="F:glycosyltransferase activity"/>
    <property type="evidence" value="ECO:0007669"/>
    <property type="project" value="InterPro"/>
</dbReference>
<dbReference type="OrthoDB" id="7560678at2"/>
<evidence type="ECO:0000259" key="1">
    <source>
        <dbReference type="Pfam" id="PF00534"/>
    </source>
</evidence>
<dbReference type="Pfam" id="PF13439">
    <property type="entry name" value="Glyco_transf_4"/>
    <property type="match status" value="1"/>
</dbReference>
<proteinExistence type="predicted"/>
<dbReference type="SUPFAM" id="SSF53756">
    <property type="entry name" value="UDP-Glycosyltransferase/glycogen phosphorylase"/>
    <property type="match status" value="1"/>
</dbReference>
<dbReference type="InterPro" id="IPR028098">
    <property type="entry name" value="Glyco_trans_4-like_N"/>
</dbReference>